<evidence type="ECO:0000313" key="3">
    <source>
        <dbReference type="Proteomes" id="UP000247233"/>
    </source>
</evidence>
<organism evidence="2 3">
    <name type="scientific">Aspergillus heteromorphus CBS 117.55</name>
    <dbReference type="NCBI Taxonomy" id="1448321"/>
    <lineage>
        <taxon>Eukaryota</taxon>
        <taxon>Fungi</taxon>
        <taxon>Dikarya</taxon>
        <taxon>Ascomycota</taxon>
        <taxon>Pezizomycotina</taxon>
        <taxon>Eurotiomycetes</taxon>
        <taxon>Eurotiomycetidae</taxon>
        <taxon>Eurotiales</taxon>
        <taxon>Aspergillaceae</taxon>
        <taxon>Aspergillus</taxon>
        <taxon>Aspergillus subgen. Circumdati</taxon>
    </lineage>
</organism>
<protein>
    <submittedName>
        <fullName evidence="2">Amidase</fullName>
    </submittedName>
</protein>
<dbReference type="EMBL" id="MSFL01000010">
    <property type="protein sequence ID" value="PWY83399.1"/>
    <property type="molecule type" value="Genomic_DNA"/>
</dbReference>
<dbReference type="PANTHER" id="PTHR42678">
    <property type="entry name" value="AMIDASE"/>
    <property type="match status" value="1"/>
</dbReference>
<proteinExistence type="predicted"/>
<accession>A0A317WB25</accession>
<dbReference type="RefSeq" id="XP_025399842.1">
    <property type="nucleotide sequence ID" value="XM_025540254.1"/>
</dbReference>
<feature type="domain" description="Amidase" evidence="1">
    <location>
        <begin position="28"/>
        <end position="481"/>
    </location>
</feature>
<dbReference type="AlphaFoldDB" id="A0A317WB25"/>
<dbReference type="PANTHER" id="PTHR42678:SF34">
    <property type="entry name" value="OS04G0183300 PROTEIN"/>
    <property type="match status" value="1"/>
</dbReference>
<gene>
    <name evidence="2" type="ORF">BO70DRAFT_313695</name>
</gene>
<sequence>MAEWNILTATATQLTRLLQQGHTTSVAIVQAYLAQIDQHNRTGLQLHALISLNPAIALAQAADRDRERSQGRIRSPLHGIPIIVKDAVITSRSLGLPTTAGAVAFRDTYGRENAAIISRLLDQGLIILGKSSMTEFCGLKATCMTAGWSAINGLTQSPFIAGGFREDDLFIGRSGPGGSSSGSAVGVAAGFAPLALGTETSGSVCMPANRAGLYSVTLTQGSVDLNGVFALSRDFDKLGVMGKCPQDLGVLVEVIRGGRMKGSVGGGWSDVSVGFVDPLVWDAFGFQKTADPVVEKQILDGYAWAREQIARLGGRAVYPVDLPTMESLQFDGQSVNYSVAFYEFPKLFEWFCSLLENPRVRSVPELIEFNAHHASTALPPPHTDQDDLQKTLESNLDEETAAAAKAHARRLAGPEGIDATLQQHGIDVIVGPGDCAICAVAALAGYPTGMVPLGRLEGPGGLGQPQGLMLVGPKGGEGKLLEFMRLWEDVVGDWRVPPLLG</sequence>
<evidence type="ECO:0000259" key="1">
    <source>
        <dbReference type="Pfam" id="PF01425"/>
    </source>
</evidence>
<reference evidence="2 3" key="1">
    <citation type="submission" date="2016-12" db="EMBL/GenBank/DDBJ databases">
        <title>The genomes of Aspergillus section Nigri reveals drivers in fungal speciation.</title>
        <authorList>
            <consortium name="DOE Joint Genome Institute"/>
            <person name="Vesth T.C."/>
            <person name="Nybo J."/>
            <person name="Theobald S."/>
            <person name="Brandl J."/>
            <person name="Frisvad J.C."/>
            <person name="Nielsen K.F."/>
            <person name="Lyhne E.K."/>
            <person name="Kogle M.E."/>
            <person name="Kuo A."/>
            <person name="Riley R."/>
            <person name="Clum A."/>
            <person name="Nolan M."/>
            <person name="Lipzen A."/>
            <person name="Salamov A."/>
            <person name="Henrissat B."/>
            <person name="Wiebenga A."/>
            <person name="De Vries R.P."/>
            <person name="Grigoriev I.V."/>
            <person name="Mortensen U.H."/>
            <person name="Andersen M.R."/>
            <person name="Baker S.E."/>
        </authorList>
    </citation>
    <scope>NUCLEOTIDE SEQUENCE [LARGE SCALE GENOMIC DNA]</scope>
    <source>
        <strain evidence="2 3">CBS 117.55</strain>
    </source>
</reference>
<dbReference type="Proteomes" id="UP000247233">
    <property type="component" value="Unassembled WGS sequence"/>
</dbReference>
<keyword evidence="3" id="KW-1185">Reference proteome</keyword>
<dbReference type="InterPro" id="IPR036928">
    <property type="entry name" value="AS_sf"/>
</dbReference>
<comment type="caution">
    <text evidence="2">The sequence shown here is derived from an EMBL/GenBank/DDBJ whole genome shotgun (WGS) entry which is preliminary data.</text>
</comment>
<dbReference type="InterPro" id="IPR023631">
    <property type="entry name" value="Amidase_dom"/>
</dbReference>
<dbReference type="Pfam" id="PF01425">
    <property type="entry name" value="Amidase"/>
    <property type="match status" value="1"/>
</dbReference>
<evidence type="ECO:0000313" key="2">
    <source>
        <dbReference type="EMBL" id="PWY83399.1"/>
    </source>
</evidence>
<dbReference type="STRING" id="1448321.A0A317WB25"/>
<dbReference type="SUPFAM" id="SSF75304">
    <property type="entry name" value="Amidase signature (AS) enzymes"/>
    <property type="match status" value="1"/>
</dbReference>
<name>A0A317WB25_9EURO</name>
<dbReference type="Gene3D" id="3.90.1300.10">
    <property type="entry name" value="Amidase signature (AS) domain"/>
    <property type="match status" value="1"/>
</dbReference>
<dbReference type="OrthoDB" id="566138at2759"/>
<dbReference type="GeneID" id="37062491"/>
<dbReference type="VEuPathDB" id="FungiDB:BO70DRAFT_313695"/>